<dbReference type="AlphaFoldDB" id="A0A3P1SF97"/>
<dbReference type="SUPFAM" id="SSF100950">
    <property type="entry name" value="NagB/RpiA/CoA transferase-like"/>
    <property type="match status" value="1"/>
</dbReference>
<dbReference type="Proteomes" id="UP000280444">
    <property type="component" value="Unassembled WGS sequence"/>
</dbReference>
<dbReference type="RefSeq" id="WP_124868721.1">
    <property type="nucleotide sequence ID" value="NZ_RQZF01000002.1"/>
</dbReference>
<dbReference type="InterPro" id="IPR003741">
    <property type="entry name" value="LUD_dom"/>
</dbReference>
<gene>
    <name evidence="2" type="ORF">EII11_03710</name>
</gene>
<comment type="caution">
    <text evidence="2">The sequence shown here is derived from an EMBL/GenBank/DDBJ whole genome shotgun (WGS) entry which is preliminary data.</text>
</comment>
<accession>A0A3P1SF97</accession>
<feature type="domain" description="LUD" evidence="1">
    <location>
        <begin position="45"/>
        <end position="214"/>
    </location>
</feature>
<organism evidence="2 3">
    <name type="scientific">Schaalia canis</name>
    <dbReference type="NCBI Taxonomy" id="100469"/>
    <lineage>
        <taxon>Bacteria</taxon>
        <taxon>Bacillati</taxon>
        <taxon>Actinomycetota</taxon>
        <taxon>Actinomycetes</taxon>
        <taxon>Actinomycetales</taxon>
        <taxon>Actinomycetaceae</taxon>
        <taxon>Schaalia</taxon>
    </lineage>
</organism>
<keyword evidence="3" id="KW-1185">Reference proteome</keyword>
<evidence type="ECO:0000313" key="2">
    <source>
        <dbReference type="EMBL" id="RRC95963.1"/>
    </source>
</evidence>
<dbReference type="PANTHER" id="PTHR43682">
    <property type="entry name" value="LACTATE UTILIZATION PROTEIN C"/>
    <property type="match status" value="1"/>
</dbReference>
<dbReference type="PANTHER" id="PTHR43682:SF1">
    <property type="entry name" value="LACTATE UTILIZATION PROTEIN C"/>
    <property type="match status" value="1"/>
</dbReference>
<proteinExistence type="predicted"/>
<dbReference type="OrthoDB" id="9794187at2"/>
<dbReference type="Pfam" id="PF02589">
    <property type="entry name" value="LUD_dom"/>
    <property type="match status" value="1"/>
</dbReference>
<protein>
    <submittedName>
        <fullName evidence="2">Lactate utilization protein C</fullName>
    </submittedName>
</protein>
<dbReference type="EMBL" id="RQZF01000002">
    <property type="protein sequence ID" value="RRC95963.1"/>
    <property type="molecule type" value="Genomic_DNA"/>
</dbReference>
<dbReference type="InterPro" id="IPR037171">
    <property type="entry name" value="NagB/RpiA_transferase-like"/>
</dbReference>
<evidence type="ECO:0000259" key="1">
    <source>
        <dbReference type="Pfam" id="PF02589"/>
    </source>
</evidence>
<sequence length="216" mass="23192">MDARTAILARLVDALDRSQREPAPPVPRDYIQVGESAPGSEPVVEAMVESLEDYGARVRQETDEAGIAEAIDDLLGEARSVVVPSGLPEYFLEAARRRGREVRIDTRENPLTKADLDATDAVLTSSRLGIAISGTIVLDGEADQGRRAITLVPDTHIIVVERDSIVTTVPEAVAVLNENPTRPLTWIAGPSATSDIELVRINGVHGPRNLGVVIAH</sequence>
<dbReference type="Gene3D" id="3.40.50.10420">
    <property type="entry name" value="NagB/RpiA/CoA transferase-like"/>
    <property type="match status" value="1"/>
</dbReference>
<evidence type="ECO:0000313" key="3">
    <source>
        <dbReference type="Proteomes" id="UP000280444"/>
    </source>
</evidence>
<reference evidence="2 3" key="1">
    <citation type="submission" date="2018-11" db="EMBL/GenBank/DDBJ databases">
        <title>Genomes From Bacteria Associated with the Canine Oral Cavity: a Test Case for Automated Genome-Based Taxonomic Assignment.</title>
        <authorList>
            <person name="Coil D.A."/>
            <person name="Jospin G."/>
            <person name="Darling A.E."/>
            <person name="Wallis C."/>
            <person name="Davis I.J."/>
            <person name="Harris S."/>
            <person name="Eisen J.A."/>
            <person name="Holcombe L.J."/>
            <person name="O'Flynn C."/>
        </authorList>
    </citation>
    <scope>NUCLEOTIDE SEQUENCE [LARGE SCALE GENOMIC DNA]</scope>
    <source>
        <strain evidence="2 3">OH770</strain>
    </source>
</reference>
<dbReference type="InterPro" id="IPR024185">
    <property type="entry name" value="FTHF_cligase-like_sf"/>
</dbReference>
<name>A0A3P1SF97_9ACTO</name>